<dbReference type="GO" id="GO:0046872">
    <property type="term" value="F:metal ion binding"/>
    <property type="evidence" value="ECO:0007669"/>
    <property type="project" value="UniProtKB-KW"/>
</dbReference>
<name>A0A8H5F6R0_9AGAR</name>
<proteinExistence type="inferred from homology"/>
<dbReference type="Proteomes" id="UP000559256">
    <property type="component" value="Unassembled WGS sequence"/>
</dbReference>
<evidence type="ECO:0000256" key="4">
    <source>
        <dbReference type="ARBA" id="ARBA00022475"/>
    </source>
</evidence>
<reference evidence="16 17" key="1">
    <citation type="journal article" date="2020" name="ISME J.">
        <title>Uncovering the hidden diversity of litter-decomposition mechanisms in mushroom-forming fungi.</title>
        <authorList>
            <person name="Floudas D."/>
            <person name="Bentzer J."/>
            <person name="Ahren D."/>
            <person name="Johansson T."/>
            <person name="Persson P."/>
            <person name="Tunlid A."/>
        </authorList>
    </citation>
    <scope>NUCLEOTIDE SEQUENCE [LARGE SCALE GENOMIC DNA]</scope>
    <source>
        <strain evidence="16 17">CBS 291.85</strain>
    </source>
</reference>
<keyword evidence="4" id="KW-1003">Cell membrane</keyword>
<evidence type="ECO:0000256" key="1">
    <source>
        <dbReference type="ARBA" id="ARBA00004609"/>
    </source>
</evidence>
<evidence type="ECO:0000256" key="5">
    <source>
        <dbReference type="ARBA" id="ARBA00022525"/>
    </source>
</evidence>
<evidence type="ECO:0000256" key="12">
    <source>
        <dbReference type="ARBA" id="ARBA00023180"/>
    </source>
</evidence>
<keyword evidence="11" id="KW-1015">Disulfide bond</keyword>
<keyword evidence="17" id="KW-1185">Reference proteome</keyword>
<dbReference type="EMBL" id="JAACJM010000384">
    <property type="protein sequence ID" value="KAF5325572.1"/>
    <property type="molecule type" value="Genomic_DNA"/>
</dbReference>
<dbReference type="Pfam" id="PF05730">
    <property type="entry name" value="CFEM"/>
    <property type="match status" value="1"/>
</dbReference>
<evidence type="ECO:0000256" key="6">
    <source>
        <dbReference type="ARBA" id="ARBA00022617"/>
    </source>
</evidence>
<keyword evidence="8 14" id="KW-0732">Signal</keyword>
<evidence type="ECO:0000313" key="16">
    <source>
        <dbReference type="EMBL" id="KAF5325572.1"/>
    </source>
</evidence>
<dbReference type="PROSITE" id="PS52012">
    <property type="entry name" value="CFEM"/>
    <property type="match status" value="1"/>
</dbReference>
<dbReference type="AlphaFoldDB" id="A0A8H5F6R0"/>
<evidence type="ECO:0000259" key="15">
    <source>
        <dbReference type="PROSITE" id="PS52012"/>
    </source>
</evidence>
<evidence type="ECO:0000256" key="11">
    <source>
        <dbReference type="ARBA" id="ARBA00023157"/>
    </source>
</evidence>
<keyword evidence="13" id="KW-0449">Lipoprotein</keyword>
<evidence type="ECO:0000256" key="13">
    <source>
        <dbReference type="ARBA" id="ARBA00023288"/>
    </source>
</evidence>
<feature type="chain" id="PRO_5034915272" description="CFEM domain-containing protein" evidence="14">
    <location>
        <begin position="26"/>
        <end position="243"/>
    </location>
</feature>
<keyword evidence="5" id="KW-0964">Secreted</keyword>
<dbReference type="InterPro" id="IPR008427">
    <property type="entry name" value="Extracellular_membr_CFEM_dom"/>
</dbReference>
<evidence type="ECO:0000256" key="7">
    <source>
        <dbReference type="ARBA" id="ARBA00022723"/>
    </source>
</evidence>
<dbReference type="GO" id="GO:0005886">
    <property type="term" value="C:plasma membrane"/>
    <property type="evidence" value="ECO:0007669"/>
    <property type="project" value="UniProtKB-SubCell"/>
</dbReference>
<accession>A0A8H5F6R0</accession>
<keyword evidence="7" id="KW-0479">Metal-binding</keyword>
<evidence type="ECO:0000256" key="8">
    <source>
        <dbReference type="ARBA" id="ARBA00022729"/>
    </source>
</evidence>
<protein>
    <recommendedName>
        <fullName evidence="15">CFEM domain-containing protein</fullName>
    </recommendedName>
</protein>
<evidence type="ECO:0000256" key="3">
    <source>
        <dbReference type="ARBA" id="ARBA00010031"/>
    </source>
</evidence>
<dbReference type="SMART" id="SM00747">
    <property type="entry name" value="CFEM"/>
    <property type="match status" value="1"/>
</dbReference>
<keyword evidence="6" id="KW-0349">Heme</keyword>
<dbReference type="PANTHER" id="PTHR37928:SF2">
    <property type="entry name" value="GPI ANCHORED CFEM DOMAIN PROTEIN (AFU_ORTHOLOGUE AFUA_6G10580)"/>
    <property type="match status" value="1"/>
</dbReference>
<comment type="subcellular location">
    <subcellularLocation>
        <location evidence="1">Cell membrane</location>
        <topology evidence="1">Lipid-anchor</topology>
        <topology evidence="1">GPI-anchor</topology>
    </subcellularLocation>
    <subcellularLocation>
        <location evidence="2">Secreted</location>
    </subcellularLocation>
</comment>
<feature type="signal peptide" evidence="14">
    <location>
        <begin position="1"/>
        <end position="25"/>
    </location>
</feature>
<dbReference type="PANTHER" id="PTHR37928">
    <property type="entry name" value="CFEM DOMAIN PROTEIN (AFU_ORTHOLOGUE AFUA_6G14090)"/>
    <property type="match status" value="1"/>
</dbReference>
<dbReference type="OrthoDB" id="3767534at2759"/>
<gene>
    <name evidence="16" type="ORF">D9758_018228</name>
</gene>
<keyword evidence="9" id="KW-0408">Iron</keyword>
<feature type="domain" description="CFEM" evidence="15">
    <location>
        <begin position="5"/>
        <end position="115"/>
    </location>
</feature>
<keyword evidence="12" id="KW-0325">Glycoprotein</keyword>
<keyword evidence="10" id="KW-0472">Membrane</keyword>
<evidence type="ECO:0000256" key="10">
    <source>
        <dbReference type="ARBA" id="ARBA00023136"/>
    </source>
</evidence>
<evidence type="ECO:0000256" key="14">
    <source>
        <dbReference type="SAM" id="SignalP"/>
    </source>
</evidence>
<comment type="caution">
    <text evidence="16">The sequence shown here is derived from an EMBL/GenBank/DDBJ whole genome shotgun (WGS) entry which is preliminary data.</text>
</comment>
<evidence type="ECO:0000256" key="9">
    <source>
        <dbReference type="ARBA" id="ARBA00023004"/>
    </source>
</evidence>
<sequence>MPSVKFLLFVLAYASSCFIVLRSHAQLASIPECTSICVSSEIANTTCVPGDIPCLCRSPNFLADVITCASSSCDADELDKSIRQLGGMCLVEPGVPGTVTETIFSTTRSRNSTTGPSITSSLQSSSIVSPTLTVLSSSAATMNLPINASTPSSHPVSNSTSRTILQINTTTSPSLLDTSQVSPATVVSTSTEISNSDGVPKAPPTQTSINAAPGFRSYGSNANAMGARYAGMVALFMGVRVFW</sequence>
<evidence type="ECO:0000313" key="17">
    <source>
        <dbReference type="Proteomes" id="UP000559256"/>
    </source>
</evidence>
<organism evidence="16 17">
    <name type="scientific">Tetrapyrgos nigripes</name>
    <dbReference type="NCBI Taxonomy" id="182062"/>
    <lineage>
        <taxon>Eukaryota</taxon>
        <taxon>Fungi</taxon>
        <taxon>Dikarya</taxon>
        <taxon>Basidiomycota</taxon>
        <taxon>Agaricomycotina</taxon>
        <taxon>Agaricomycetes</taxon>
        <taxon>Agaricomycetidae</taxon>
        <taxon>Agaricales</taxon>
        <taxon>Marasmiineae</taxon>
        <taxon>Marasmiaceae</taxon>
        <taxon>Tetrapyrgos</taxon>
    </lineage>
</organism>
<dbReference type="InterPro" id="IPR051735">
    <property type="entry name" value="CFEM_domain"/>
</dbReference>
<evidence type="ECO:0000256" key="2">
    <source>
        <dbReference type="ARBA" id="ARBA00004613"/>
    </source>
</evidence>
<comment type="similarity">
    <text evidence="3">Belongs to the RBT5 family.</text>
</comment>
<dbReference type="GO" id="GO:0005576">
    <property type="term" value="C:extracellular region"/>
    <property type="evidence" value="ECO:0007669"/>
    <property type="project" value="UniProtKB-SubCell"/>
</dbReference>